<organism evidence="1">
    <name type="scientific">marine sediment metagenome</name>
    <dbReference type="NCBI Taxonomy" id="412755"/>
    <lineage>
        <taxon>unclassified sequences</taxon>
        <taxon>metagenomes</taxon>
        <taxon>ecological metagenomes</taxon>
    </lineage>
</organism>
<accession>A0A0F8WP72</accession>
<evidence type="ECO:0000313" key="1">
    <source>
        <dbReference type="EMBL" id="KKK58453.1"/>
    </source>
</evidence>
<proteinExistence type="predicted"/>
<name>A0A0F8WP72_9ZZZZ</name>
<dbReference type="AlphaFoldDB" id="A0A0F8WP72"/>
<feature type="non-terminal residue" evidence="1">
    <location>
        <position position="1"/>
    </location>
</feature>
<comment type="caution">
    <text evidence="1">The sequence shown here is derived from an EMBL/GenBank/DDBJ whole genome shotgun (WGS) entry which is preliminary data.</text>
</comment>
<dbReference type="EMBL" id="LAZR01063974">
    <property type="protein sequence ID" value="KKK58453.1"/>
    <property type="molecule type" value="Genomic_DNA"/>
</dbReference>
<sequence length="195" mass="21420">YIVYQEQAAAKNEQDADLEGQVRVAVIQEAKRHNTVAQITAQVYTLETVSQRVSAWDTAQQALIVLENAEVPEQLIEEQVTARLALELLKYTQLQKARTAKAASFRDKLFAELRHKVAAAQTQLKQLQSATNPHEGPLNDAATLLAANRTQHTTAQDEITVAEDAVAVYDYWRTGFSKQGIQSLLVAGCTGSANS</sequence>
<gene>
    <name evidence="1" type="ORF">LCGC14_3044280</name>
</gene>
<reference evidence="1" key="1">
    <citation type="journal article" date="2015" name="Nature">
        <title>Complex archaea that bridge the gap between prokaryotes and eukaryotes.</title>
        <authorList>
            <person name="Spang A."/>
            <person name="Saw J.H."/>
            <person name="Jorgensen S.L."/>
            <person name="Zaremba-Niedzwiedzka K."/>
            <person name="Martijn J."/>
            <person name="Lind A.E."/>
            <person name="van Eijk R."/>
            <person name="Schleper C."/>
            <person name="Guy L."/>
            <person name="Ettema T.J."/>
        </authorList>
    </citation>
    <scope>NUCLEOTIDE SEQUENCE</scope>
</reference>
<protein>
    <submittedName>
        <fullName evidence="1">Uncharacterized protein</fullName>
    </submittedName>
</protein>